<protein>
    <submittedName>
        <fullName evidence="7">NfeD family protein</fullName>
    </submittedName>
</protein>
<comment type="subcellular location">
    <subcellularLocation>
        <location evidence="1">Membrane</location>
        <topology evidence="1">Multi-pass membrane protein</topology>
    </subcellularLocation>
</comment>
<organism evidence="7">
    <name type="scientific">Jonesiaceae bacterium BS-20</name>
    <dbReference type="NCBI Taxonomy" id="3120821"/>
    <lineage>
        <taxon>Bacteria</taxon>
        <taxon>Bacillati</taxon>
        <taxon>Actinomycetota</taxon>
        <taxon>Actinomycetes</taxon>
        <taxon>Micrococcales</taxon>
        <taxon>Jonesiaceae</taxon>
    </lineage>
</organism>
<dbReference type="Pfam" id="PF01957">
    <property type="entry name" value="NfeD"/>
    <property type="match status" value="1"/>
</dbReference>
<evidence type="ECO:0000259" key="6">
    <source>
        <dbReference type="Pfam" id="PF01957"/>
    </source>
</evidence>
<reference evidence="7" key="1">
    <citation type="submission" date="2024-02" db="EMBL/GenBank/DDBJ databases">
        <title>Tomenella chthoni gen. nov. sp. nov., a member of the family Jonesiaceae isolated from bat guano.</title>
        <authorList>
            <person name="Miller S.L."/>
            <person name="King J."/>
            <person name="Sankaranarayanan K."/>
            <person name="Lawson P.A."/>
        </authorList>
    </citation>
    <scope>NUCLEOTIDE SEQUENCE</scope>
    <source>
        <strain evidence="7">BS-20</strain>
    </source>
</reference>
<dbReference type="PANTHER" id="PTHR33507:SF3">
    <property type="entry name" value="INNER MEMBRANE PROTEIN YBBJ"/>
    <property type="match status" value="1"/>
</dbReference>
<sequence length="146" mass="15622">MIWYAWIIVAIVLVVVEMLTLDLVLLMLAGGSLATALAAALGVEDFIWQAVIWGVISLLLLLTLRRWMLKKLRLREKLPETNVHALAGKPGVTLTEVTADGGRIKFSGEVWTARTDGPITIAPNTPVVIIAIDGATAVIALAVASN</sequence>
<evidence type="ECO:0000256" key="5">
    <source>
        <dbReference type="SAM" id="Phobius"/>
    </source>
</evidence>
<dbReference type="AlphaFoldDB" id="A0AAU7DZA9"/>
<dbReference type="EMBL" id="CP146203">
    <property type="protein sequence ID" value="XBH22689.1"/>
    <property type="molecule type" value="Genomic_DNA"/>
</dbReference>
<dbReference type="InterPro" id="IPR002810">
    <property type="entry name" value="NfeD-like_C"/>
</dbReference>
<dbReference type="SUPFAM" id="SSF141322">
    <property type="entry name" value="NfeD domain-like"/>
    <property type="match status" value="1"/>
</dbReference>
<keyword evidence="3 5" id="KW-1133">Transmembrane helix</keyword>
<evidence type="ECO:0000313" key="7">
    <source>
        <dbReference type="EMBL" id="XBH22689.1"/>
    </source>
</evidence>
<evidence type="ECO:0000256" key="4">
    <source>
        <dbReference type="ARBA" id="ARBA00023136"/>
    </source>
</evidence>
<proteinExistence type="predicted"/>
<dbReference type="InterPro" id="IPR012340">
    <property type="entry name" value="NA-bd_OB-fold"/>
</dbReference>
<accession>A0AAU7DZA9</accession>
<dbReference type="Gene3D" id="2.40.50.140">
    <property type="entry name" value="Nucleic acid-binding proteins"/>
    <property type="match status" value="1"/>
</dbReference>
<keyword evidence="2 5" id="KW-0812">Transmembrane</keyword>
<feature type="transmembrane region" description="Helical" evidence="5">
    <location>
        <begin position="46"/>
        <end position="64"/>
    </location>
</feature>
<name>A0AAU7DZA9_9MICO</name>
<gene>
    <name evidence="7" type="ORF">V5R04_05565</name>
</gene>
<keyword evidence="4 5" id="KW-0472">Membrane</keyword>
<feature type="domain" description="NfeD-like C-terminal" evidence="6">
    <location>
        <begin position="84"/>
        <end position="139"/>
    </location>
</feature>
<evidence type="ECO:0000256" key="3">
    <source>
        <dbReference type="ARBA" id="ARBA00022989"/>
    </source>
</evidence>
<evidence type="ECO:0000256" key="2">
    <source>
        <dbReference type="ARBA" id="ARBA00022692"/>
    </source>
</evidence>
<dbReference type="InterPro" id="IPR052165">
    <property type="entry name" value="Membrane_assoc_protease"/>
</dbReference>
<evidence type="ECO:0000256" key="1">
    <source>
        <dbReference type="ARBA" id="ARBA00004141"/>
    </source>
</evidence>
<dbReference type="GO" id="GO:0005886">
    <property type="term" value="C:plasma membrane"/>
    <property type="evidence" value="ECO:0007669"/>
    <property type="project" value="TreeGrafter"/>
</dbReference>
<dbReference type="PANTHER" id="PTHR33507">
    <property type="entry name" value="INNER MEMBRANE PROTEIN YBBJ"/>
    <property type="match status" value="1"/>
</dbReference>
<feature type="transmembrane region" description="Helical" evidence="5">
    <location>
        <begin position="7"/>
        <end position="40"/>
    </location>
</feature>